<keyword evidence="4" id="KW-1185">Reference proteome</keyword>
<dbReference type="PANTHER" id="PTHR15228:SF25">
    <property type="entry name" value="F-BAR DOMAIN-CONTAINING PROTEIN"/>
    <property type="match status" value="1"/>
</dbReference>
<keyword evidence="1" id="KW-0343">GTPase activation</keyword>
<dbReference type="OMA" id="RMIAFQD"/>
<dbReference type="Gene3D" id="1.10.555.10">
    <property type="entry name" value="Rho GTPase activation protein"/>
    <property type="match status" value="1"/>
</dbReference>
<dbReference type="STRING" id="1344416.A0A139AAL0"/>
<evidence type="ECO:0000259" key="2">
    <source>
        <dbReference type="PROSITE" id="PS50238"/>
    </source>
</evidence>
<evidence type="ECO:0000256" key="1">
    <source>
        <dbReference type="ARBA" id="ARBA00022468"/>
    </source>
</evidence>
<sequence>FLQISEERDYRQKMISLQDLVHTLPPLNFAVLKFICEHLKRVSEMSPRNLMTSKNLAIVFGPGLLQSR</sequence>
<dbReference type="GO" id="GO:0007165">
    <property type="term" value="P:signal transduction"/>
    <property type="evidence" value="ECO:0007669"/>
    <property type="project" value="InterPro"/>
</dbReference>
<dbReference type="InterPro" id="IPR008936">
    <property type="entry name" value="Rho_GTPase_activation_prot"/>
</dbReference>
<evidence type="ECO:0000313" key="4">
    <source>
        <dbReference type="Proteomes" id="UP000070544"/>
    </source>
</evidence>
<reference evidence="3 4" key="1">
    <citation type="journal article" date="2015" name="Genome Biol. Evol.">
        <title>Phylogenomic analyses indicate that early fungi evolved digesting cell walls of algal ancestors of land plants.</title>
        <authorList>
            <person name="Chang Y."/>
            <person name="Wang S."/>
            <person name="Sekimoto S."/>
            <person name="Aerts A.L."/>
            <person name="Choi C."/>
            <person name="Clum A."/>
            <person name="LaButti K.M."/>
            <person name="Lindquist E.A."/>
            <person name="Yee Ngan C."/>
            <person name="Ohm R.A."/>
            <person name="Salamov A.A."/>
            <person name="Grigoriev I.V."/>
            <person name="Spatafora J.W."/>
            <person name="Berbee M.L."/>
        </authorList>
    </citation>
    <scope>NUCLEOTIDE SEQUENCE [LARGE SCALE GENOMIC DNA]</scope>
    <source>
        <strain evidence="3 4">JEL478</strain>
    </source>
</reference>
<accession>A0A139AAL0</accession>
<proteinExistence type="predicted"/>
<dbReference type="EMBL" id="KQ965773">
    <property type="protein sequence ID" value="KXS13836.1"/>
    <property type="molecule type" value="Genomic_DNA"/>
</dbReference>
<gene>
    <name evidence="3" type="ORF">M427DRAFT_77118</name>
</gene>
<dbReference type="Proteomes" id="UP000070544">
    <property type="component" value="Unassembled WGS sequence"/>
</dbReference>
<dbReference type="InterPro" id="IPR000198">
    <property type="entry name" value="RhoGAP_dom"/>
</dbReference>
<feature type="non-terminal residue" evidence="3">
    <location>
        <position position="68"/>
    </location>
</feature>
<dbReference type="PANTHER" id="PTHR15228">
    <property type="entry name" value="SPERMATHECAL PHYSIOLOGY VARIANT"/>
    <property type="match status" value="1"/>
</dbReference>
<feature type="non-terminal residue" evidence="3">
    <location>
        <position position="1"/>
    </location>
</feature>
<dbReference type="SUPFAM" id="SSF48350">
    <property type="entry name" value="GTPase activation domain, GAP"/>
    <property type="match status" value="1"/>
</dbReference>
<dbReference type="OrthoDB" id="79452at2759"/>
<organism evidence="3 4">
    <name type="scientific">Gonapodya prolifera (strain JEL478)</name>
    <name type="common">Monoblepharis prolifera</name>
    <dbReference type="NCBI Taxonomy" id="1344416"/>
    <lineage>
        <taxon>Eukaryota</taxon>
        <taxon>Fungi</taxon>
        <taxon>Fungi incertae sedis</taxon>
        <taxon>Chytridiomycota</taxon>
        <taxon>Chytridiomycota incertae sedis</taxon>
        <taxon>Monoblepharidomycetes</taxon>
        <taxon>Monoblepharidales</taxon>
        <taxon>Gonapodyaceae</taxon>
        <taxon>Gonapodya</taxon>
    </lineage>
</organism>
<feature type="domain" description="Rho-GAP" evidence="2">
    <location>
        <begin position="1"/>
        <end position="68"/>
    </location>
</feature>
<evidence type="ECO:0000313" key="3">
    <source>
        <dbReference type="EMBL" id="KXS13836.1"/>
    </source>
</evidence>
<dbReference type="GO" id="GO:0005096">
    <property type="term" value="F:GTPase activator activity"/>
    <property type="evidence" value="ECO:0007669"/>
    <property type="project" value="UniProtKB-KW"/>
</dbReference>
<dbReference type="Pfam" id="PF00620">
    <property type="entry name" value="RhoGAP"/>
    <property type="match status" value="1"/>
</dbReference>
<name>A0A139AAL0_GONPJ</name>
<protein>
    <submittedName>
        <fullName evidence="3">RhoGAP-domain-containing protein</fullName>
    </submittedName>
</protein>
<dbReference type="PROSITE" id="PS50238">
    <property type="entry name" value="RHOGAP"/>
    <property type="match status" value="1"/>
</dbReference>
<dbReference type="AlphaFoldDB" id="A0A139AAL0"/>
<dbReference type="InterPro" id="IPR051025">
    <property type="entry name" value="RhoGAP"/>
</dbReference>